<evidence type="ECO:0000256" key="1">
    <source>
        <dbReference type="SAM" id="MobiDB-lite"/>
    </source>
</evidence>
<name>F0LHQ1_THEBM</name>
<feature type="compositionally biased region" description="Basic and acidic residues" evidence="1">
    <location>
        <begin position="22"/>
        <end position="41"/>
    </location>
</feature>
<evidence type="ECO:0000313" key="3">
    <source>
        <dbReference type="Proteomes" id="UP000007478"/>
    </source>
</evidence>
<gene>
    <name evidence="2" type="ordered locus">TERMP_00158</name>
</gene>
<sequence length="48" mass="5401">MGELIPLIVQGWTEQTNPELLDPNKDSPKILPPDHTKERAKNNPALQL</sequence>
<reference evidence="2 3" key="1">
    <citation type="journal article" date="2011" name="J. Bacteriol.">
        <title>Complete genome sequence of the hyperthermophilic, piezophilic, heterotrophic, and carboxydotrophic archaeon Thermococcus barophilus MP.</title>
        <authorList>
            <person name="Vannier P."/>
            <person name="Marteinsson V.T."/>
            <person name="Fridjonsson O.H."/>
            <person name="Oger P."/>
            <person name="Jebbar M."/>
        </authorList>
    </citation>
    <scope>NUCLEOTIDE SEQUENCE [LARGE SCALE GENOMIC DNA]</scope>
    <source>
        <strain evidence="3">DSM 11836 / MP</strain>
    </source>
</reference>
<organism evidence="2 3">
    <name type="scientific">Thermococcus barophilus (strain DSM 11836 / MP)</name>
    <dbReference type="NCBI Taxonomy" id="391623"/>
    <lineage>
        <taxon>Archaea</taxon>
        <taxon>Methanobacteriati</taxon>
        <taxon>Methanobacteriota</taxon>
        <taxon>Thermococci</taxon>
        <taxon>Thermococcales</taxon>
        <taxon>Thermococcaceae</taxon>
        <taxon>Thermococcus</taxon>
    </lineage>
</organism>
<feature type="region of interest" description="Disordered" evidence="1">
    <location>
        <begin position="16"/>
        <end position="48"/>
    </location>
</feature>
<proteinExistence type="predicted"/>
<dbReference type="KEGG" id="tba:TERMP_00158"/>
<keyword evidence="3" id="KW-1185">Reference proteome</keyword>
<dbReference type="HOGENOM" id="CLU_3148151_0_0_2"/>
<dbReference type="EMBL" id="CP002372">
    <property type="protein sequence ID" value="ADT83135.1"/>
    <property type="molecule type" value="Genomic_DNA"/>
</dbReference>
<dbReference type="Proteomes" id="UP000007478">
    <property type="component" value="Chromosome"/>
</dbReference>
<dbReference type="PATRIC" id="fig|391623.17.peg.159"/>
<dbReference type="AlphaFoldDB" id="F0LHQ1"/>
<accession>F0LHQ1</accession>
<evidence type="ECO:0000313" key="2">
    <source>
        <dbReference type="EMBL" id="ADT83135.1"/>
    </source>
</evidence>
<protein>
    <submittedName>
        <fullName evidence="2">Uncharacterized protein</fullName>
    </submittedName>
</protein>